<keyword evidence="4" id="KW-1185">Reference proteome</keyword>
<evidence type="ECO:0000256" key="1">
    <source>
        <dbReference type="SAM" id="MobiDB-lite"/>
    </source>
</evidence>
<proteinExistence type="predicted"/>
<dbReference type="Proteomes" id="UP001219956">
    <property type="component" value="Unassembled WGS sequence"/>
</dbReference>
<dbReference type="Pfam" id="PF20720">
    <property type="entry name" value="nSTAND3"/>
    <property type="match status" value="1"/>
</dbReference>
<dbReference type="RefSeq" id="WP_272750988.1">
    <property type="nucleotide sequence ID" value="NZ_JAQQLF010000005.1"/>
</dbReference>
<gene>
    <name evidence="3" type="ORF">PQU95_05130</name>
</gene>
<feature type="region of interest" description="Disordered" evidence="1">
    <location>
        <begin position="512"/>
        <end position="537"/>
    </location>
</feature>
<reference evidence="3 4" key="1">
    <citation type="submission" date="2023-01" db="EMBL/GenBank/DDBJ databases">
        <title>Novel species of the genus Vogesella isolated from rivers.</title>
        <authorList>
            <person name="Lu H."/>
        </authorList>
    </citation>
    <scope>NUCLEOTIDE SEQUENCE [LARGE SCALE GENOMIC DNA]</scope>
    <source>
        <strain evidence="3 4">DC21W</strain>
    </source>
</reference>
<feature type="domain" description="Novel STAND NTPase 3" evidence="2">
    <location>
        <begin position="257"/>
        <end position="345"/>
    </location>
</feature>
<sequence length="1296" mass="143203">MSIEIIGQQKYRFQDHVCVLLAVLASGNPRASLQIEPKDGEDALLHATENGVTRTVEVQVKGATTAITHDVLADWLAHYPAHSDSGSLLERISNDSSRSVLFVASGRCNDAVAPHTVPLSVHTTQVPKGCVTNAVEHGMREGLHNYATGTSSTDSNLVKRRRANIGALLAVTPAASLKTALQRVLIAERIDESTVLRHIRVTLETVHRVVPDRVEEVIRRITDIVLSEKKTDVNILPQVDKVISWGSAVDPLVAVSYVSRGEEQTLLDRLSLDSALLLTGPPRVGKTFCARNLAYSLQKQGYSVRICTDISEAERYLTEPVVGNRAALVDDPLGGAHAADNAARELMLLGTLIPKLANGRRLIVSQAQDRLLQISRCQSVSAIRTGNLFWVEMSIGTNGFLGNLWNKLSTDYSVPPSLGTLVAEAIEAGQLDLEPGCLVYLAANHDRIGADPQLADVISHARQDSRSLGDALREEQLAPLMSALAIASTPSLRSAELELAFVLDDKRSDCPGESNVKGTMSSWPSEVSTTPPAPPPSYVPLPALSAQQRDDLDRLELRRMVSRASKRYTFSHPFYRASAESLVDAATTRSMESALSTLERALFTLDADVSRAAATNLGWVYRNLNTEDGRQGVFSLAVRGLHSIFPAVRDLCFEFVVRRLQTLSVEHQAKMPDWVRCVTIMELSYVEWTEDGQPRIPSATFEDYLEVDPFPASVPLAEVEDALVLLDSERPETLSAQDAARAVMFLQESPGRLTLQMASRLLSFDISMIRAPVARLWLSSPRDGDQLLLQRIFNEQHPAVTKAAYKGVLKAWPVCSEPRRAALISGLQMMADSPISAAVLIDSLVAITRKEYGGSETPWPVLEALMPLVLRQLPLGASFRDERLYYVMNDAIGNMSHESLMEIIDHWIALVHQYALSRVPSDYMLGVTNILIAGVSSETSERGVRIERLLAVPGTASRIRVVSDLVDNWDNLKDVERARILQHLTTADLDVVWLQAAALTRRDVPSELQNALLPAGLTLASVPEEIISRLPASILEACVHVFTGHHPVIYYVGVHGSRNTAWNSVLRRIVRMPDHSMFEVAWEWLSFMGEEEVLAEVAHALGVAHAERLAGLLLERKQHTSGEFMADVWNALFGLPVSQDVKSDWLARMAALAPNALSSLEEHESWIPESHRKEFLSHFESDGTLRKLAVAILRVLDAIQDGDDSAELEGLEDEKSVTSSLLVQSQMLKLIEIMIDRHPPKHWQSYDIVLKLMRLGKLSDDVFKKKVQELRSHGIELAWDRPARRWQTPTNWEGRS</sequence>
<dbReference type="InterPro" id="IPR049050">
    <property type="entry name" value="nSTAND3"/>
</dbReference>
<evidence type="ECO:0000313" key="4">
    <source>
        <dbReference type="Proteomes" id="UP001219956"/>
    </source>
</evidence>
<dbReference type="EMBL" id="JAQQLF010000005">
    <property type="protein sequence ID" value="MDC7716594.1"/>
    <property type="molecule type" value="Genomic_DNA"/>
</dbReference>
<evidence type="ECO:0000259" key="2">
    <source>
        <dbReference type="Pfam" id="PF20720"/>
    </source>
</evidence>
<evidence type="ECO:0000313" key="3">
    <source>
        <dbReference type="EMBL" id="MDC7716594.1"/>
    </source>
</evidence>
<name>A0ABT5IVI9_9NEIS</name>
<dbReference type="InterPro" id="IPR027417">
    <property type="entry name" value="P-loop_NTPase"/>
</dbReference>
<comment type="caution">
    <text evidence="3">The sequence shown here is derived from an EMBL/GenBank/DDBJ whole genome shotgun (WGS) entry which is preliminary data.</text>
</comment>
<organism evidence="3 4">
    <name type="scientific">Vogesella aquatica</name>
    <dbReference type="NCBI Taxonomy" id="2984206"/>
    <lineage>
        <taxon>Bacteria</taxon>
        <taxon>Pseudomonadati</taxon>
        <taxon>Pseudomonadota</taxon>
        <taxon>Betaproteobacteria</taxon>
        <taxon>Neisseriales</taxon>
        <taxon>Chromobacteriaceae</taxon>
        <taxon>Vogesella</taxon>
    </lineage>
</organism>
<dbReference type="SUPFAM" id="SSF52540">
    <property type="entry name" value="P-loop containing nucleoside triphosphate hydrolases"/>
    <property type="match status" value="1"/>
</dbReference>
<accession>A0ABT5IVI9</accession>
<protein>
    <recommendedName>
        <fullName evidence="2">Novel STAND NTPase 3 domain-containing protein</fullName>
    </recommendedName>
</protein>